<evidence type="ECO:0000256" key="2">
    <source>
        <dbReference type="ARBA" id="ARBA00022475"/>
    </source>
</evidence>
<evidence type="ECO:0000256" key="7">
    <source>
        <dbReference type="RuleBase" id="RU000320"/>
    </source>
</evidence>
<dbReference type="Proteomes" id="UP000054010">
    <property type="component" value="Unassembled WGS sequence"/>
</dbReference>
<proteinExistence type="inferred from homology"/>
<sequence length="533" mass="56782">MFQITDIPRILPEILLLVLALLVLGSDIFERWSYTDASRLERVRASAQLSTIGLGLIFIITLVQSGYLYTLPVDAPSNFLTNILRNLQAGGPGQGTISGAFATDDLTMIARLILIGAAFLTSMLCLDFHPTSNPAEFYALIIFSTIGMCLMAGATELVLIFLAVEMTSIPLYILAGYFGDKRSSEAGIKYFLFGAMSSAIMLYGMSLAYGFAANALGGNSTANDLTQLSKIAELAGEGNSLLTLSMILLIAGVGYKIAVVPFHGWSPDVYEGAPTPVTAFISTASKAAGFLVLFRLLTVAFPSLTGSANFGEELGGWTSMMAFLALITLIIGNLAALPQQNAKRMLAYSSIAHAGFVLLGLVAWASPQQFDRDQGTIAIVYYLVVYTLTNIGAFGGLAMVSMAVGGDDVRDLNGLARRNLPLAVLLAVSVLSLAGIPPLAGFFAKFYIFMVGWQSGAWWLVIIALITTIISLYYYLRLLRAMFIEAPASLEPVHAPAGMMTAVGVSVLGVLLIGIFPNLVLGIINRVQMVAGL</sequence>
<dbReference type="GO" id="GO:0048038">
    <property type="term" value="F:quinone binding"/>
    <property type="evidence" value="ECO:0007669"/>
    <property type="project" value="UniProtKB-KW"/>
</dbReference>
<feature type="transmembrane region" description="Helical" evidence="6">
    <location>
        <begin position="456"/>
        <end position="476"/>
    </location>
</feature>
<evidence type="ECO:0000313" key="10">
    <source>
        <dbReference type="Proteomes" id="UP000054010"/>
    </source>
</evidence>
<dbReference type="STRING" id="765420.OSCT_2921"/>
<dbReference type="InterPro" id="IPR010096">
    <property type="entry name" value="NADH-Q_OxRdtase_suN/2"/>
</dbReference>
<keyword evidence="6" id="KW-0813">Transport</keyword>
<keyword evidence="10" id="KW-1185">Reference proteome</keyword>
<feature type="transmembrane region" description="Helical" evidence="6">
    <location>
        <begin position="277"/>
        <end position="297"/>
    </location>
</feature>
<feature type="transmembrane region" description="Helical" evidence="6">
    <location>
        <begin position="49"/>
        <end position="69"/>
    </location>
</feature>
<gene>
    <name evidence="6" type="primary">nuoN</name>
    <name evidence="9" type="ORF">OSCT_2921</name>
</gene>
<keyword evidence="6" id="KW-0874">Quinone</keyword>
<comment type="caution">
    <text evidence="9">The sequence shown here is derived from an EMBL/GenBank/DDBJ whole genome shotgun (WGS) entry which is preliminary data.</text>
</comment>
<feature type="transmembrane region" description="Helical" evidence="6">
    <location>
        <begin position="108"/>
        <end position="128"/>
    </location>
</feature>
<evidence type="ECO:0000256" key="1">
    <source>
        <dbReference type="ARBA" id="ARBA00004127"/>
    </source>
</evidence>
<feature type="transmembrane region" description="Helical" evidence="6">
    <location>
        <begin position="12"/>
        <end position="29"/>
    </location>
</feature>
<reference evidence="9 10" key="1">
    <citation type="journal article" date="2011" name="J. Bacteriol.">
        <title>Draft genome sequence of the anoxygenic filamentous phototrophic bacterium Oscillochloris trichoides subsp. DG-6.</title>
        <authorList>
            <person name="Kuznetsov B.B."/>
            <person name="Ivanovsky R.N."/>
            <person name="Keppen O.I."/>
            <person name="Sukhacheva M.V."/>
            <person name="Bumazhkin B.K."/>
            <person name="Patutina E.O."/>
            <person name="Beletsky A.V."/>
            <person name="Mardanov A.V."/>
            <person name="Baslerov R.V."/>
            <person name="Panteleeva A.N."/>
            <person name="Kolganova T.V."/>
            <person name="Ravin N.V."/>
            <person name="Skryabin K.G."/>
        </authorList>
    </citation>
    <scope>NUCLEOTIDE SEQUENCE [LARGE SCALE GENOMIC DNA]</scope>
    <source>
        <strain evidence="9 10">DG-6</strain>
    </source>
</reference>
<dbReference type="GO" id="GO:0012505">
    <property type="term" value="C:endomembrane system"/>
    <property type="evidence" value="ECO:0007669"/>
    <property type="project" value="UniProtKB-SubCell"/>
</dbReference>
<comment type="similarity">
    <text evidence="6">Belongs to the complex I subunit 2 family.</text>
</comment>
<evidence type="ECO:0000313" key="9">
    <source>
        <dbReference type="EMBL" id="EFO79258.1"/>
    </source>
</evidence>
<accession>E1IHS1</accession>
<comment type="catalytic activity">
    <reaction evidence="6">
        <text>a quinone + NADH + 5 H(+)(in) = a quinol + NAD(+) + 4 H(+)(out)</text>
        <dbReference type="Rhea" id="RHEA:57888"/>
        <dbReference type="ChEBI" id="CHEBI:15378"/>
        <dbReference type="ChEBI" id="CHEBI:24646"/>
        <dbReference type="ChEBI" id="CHEBI:57540"/>
        <dbReference type="ChEBI" id="CHEBI:57945"/>
        <dbReference type="ChEBI" id="CHEBI:132124"/>
    </reaction>
</comment>
<feature type="transmembrane region" description="Helical" evidence="6">
    <location>
        <begin position="420"/>
        <end position="444"/>
    </location>
</feature>
<comment type="function">
    <text evidence="6">NDH-1 shuttles electrons from NADH, via FMN and iron-sulfur (Fe-S) centers, to quinones in the respiratory chain. The immediate electron acceptor for the enzyme in this species is believed to be ubiquinone. Couples the redox reaction to proton translocation (for every two electrons transferred, four hydrogen ions are translocated across the cytoplasmic membrane), and thus conserves the redox energy in a proton gradient.</text>
</comment>
<feature type="transmembrane region" description="Helical" evidence="6">
    <location>
        <begin position="159"/>
        <end position="178"/>
    </location>
</feature>
<feature type="domain" description="NADH:quinone oxidoreductase/Mrp antiporter transmembrane" evidence="8">
    <location>
        <begin position="154"/>
        <end position="471"/>
    </location>
</feature>
<keyword evidence="6" id="KW-0520">NAD</keyword>
<dbReference type="HOGENOM" id="CLU_007100_1_3_0"/>
<dbReference type="NCBIfam" id="TIGR01770">
    <property type="entry name" value="NDH_I_N"/>
    <property type="match status" value="1"/>
</dbReference>
<dbReference type="EMBL" id="ADVR01000120">
    <property type="protein sequence ID" value="EFO79258.1"/>
    <property type="molecule type" value="Genomic_DNA"/>
</dbReference>
<dbReference type="HAMAP" id="MF_00445">
    <property type="entry name" value="NDH1_NuoN_1"/>
    <property type="match status" value="1"/>
</dbReference>
<protein>
    <recommendedName>
        <fullName evidence="6">NADH-quinone oxidoreductase subunit N</fullName>
        <ecNumber evidence="6">7.1.1.-</ecNumber>
    </recommendedName>
    <alternativeName>
        <fullName evidence="6">NADH dehydrogenase I subunit N</fullName>
    </alternativeName>
    <alternativeName>
        <fullName evidence="6">NDH-1 subunit N</fullName>
    </alternativeName>
</protein>
<name>E1IHS1_9CHLR</name>
<organism evidence="9 10">
    <name type="scientific">Oscillochloris trichoides DG-6</name>
    <dbReference type="NCBI Taxonomy" id="765420"/>
    <lineage>
        <taxon>Bacteria</taxon>
        <taxon>Bacillati</taxon>
        <taxon>Chloroflexota</taxon>
        <taxon>Chloroflexia</taxon>
        <taxon>Chloroflexales</taxon>
        <taxon>Chloroflexineae</taxon>
        <taxon>Oscillochloridaceae</taxon>
        <taxon>Oscillochloris</taxon>
    </lineage>
</organism>
<evidence type="ECO:0000256" key="6">
    <source>
        <dbReference type="HAMAP-Rule" id="MF_00445"/>
    </source>
</evidence>
<comment type="subunit">
    <text evidence="6">NDH-1 is composed of 14 different subunits. Subunits NuoA, H, J, K, L, M, N constitute the membrane sector of the complex.</text>
</comment>
<feature type="transmembrane region" description="Helical" evidence="6">
    <location>
        <begin position="317"/>
        <end position="338"/>
    </location>
</feature>
<evidence type="ECO:0000256" key="4">
    <source>
        <dbReference type="ARBA" id="ARBA00022989"/>
    </source>
</evidence>
<comment type="subcellular location">
    <subcellularLocation>
        <location evidence="6">Cell membrane</location>
        <topology evidence="6">Multi-pass membrane protein</topology>
    </subcellularLocation>
    <subcellularLocation>
        <location evidence="1">Endomembrane system</location>
        <topology evidence="1">Multi-pass membrane protein</topology>
    </subcellularLocation>
    <subcellularLocation>
        <location evidence="7">Membrane</location>
        <topology evidence="7">Multi-pass membrane protein</topology>
    </subcellularLocation>
</comment>
<feature type="transmembrane region" description="Helical" evidence="6">
    <location>
        <begin position="135"/>
        <end position="153"/>
    </location>
</feature>
<keyword evidence="2 6" id="KW-1003">Cell membrane</keyword>
<dbReference type="AlphaFoldDB" id="E1IHS1"/>
<keyword evidence="3 6" id="KW-0812">Transmembrane</keyword>
<evidence type="ECO:0000259" key="8">
    <source>
        <dbReference type="Pfam" id="PF00361"/>
    </source>
</evidence>
<dbReference type="GO" id="GO:0005886">
    <property type="term" value="C:plasma membrane"/>
    <property type="evidence" value="ECO:0007669"/>
    <property type="project" value="UniProtKB-SubCell"/>
</dbReference>
<dbReference type="GO" id="GO:0050136">
    <property type="term" value="F:NADH dehydrogenase (quinone) (non-electrogenic) activity"/>
    <property type="evidence" value="ECO:0007669"/>
    <property type="project" value="UniProtKB-UniRule"/>
</dbReference>
<dbReference type="OrthoDB" id="9807568at2"/>
<dbReference type="eggNOG" id="COG1007">
    <property type="taxonomic scope" value="Bacteria"/>
</dbReference>
<dbReference type="InterPro" id="IPR001750">
    <property type="entry name" value="ND/Mrp_TM"/>
</dbReference>
<dbReference type="PANTHER" id="PTHR22773">
    <property type="entry name" value="NADH DEHYDROGENASE"/>
    <property type="match status" value="1"/>
</dbReference>
<feature type="transmembrane region" description="Helical" evidence="6">
    <location>
        <begin position="497"/>
        <end position="524"/>
    </location>
</feature>
<feature type="transmembrane region" description="Helical" evidence="6">
    <location>
        <begin position="241"/>
        <end position="265"/>
    </location>
</feature>
<feature type="transmembrane region" description="Helical" evidence="6">
    <location>
        <begin position="345"/>
        <end position="367"/>
    </location>
</feature>
<keyword evidence="4 6" id="KW-1133">Transmembrane helix</keyword>
<dbReference type="EC" id="7.1.1.-" evidence="6"/>
<evidence type="ECO:0000256" key="3">
    <source>
        <dbReference type="ARBA" id="ARBA00022692"/>
    </source>
</evidence>
<dbReference type="Pfam" id="PF00361">
    <property type="entry name" value="Proton_antipo_M"/>
    <property type="match status" value="1"/>
</dbReference>
<evidence type="ECO:0000256" key="5">
    <source>
        <dbReference type="ARBA" id="ARBA00023136"/>
    </source>
</evidence>
<dbReference type="GO" id="GO:0042773">
    <property type="term" value="P:ATP synthesis coupled electron transport"/>
    <property type="evidence" value="ECO:0007669"/>
    <property type="project" value="InterPro"/>
</dbReference>
<feature type="transmembrane region" description="Helical" evidence="6">
    <location>
        <begin position="379"/>
        <end position="400"/>
    </location>
</feature>
<keyword evidence="6" id="KW-0830">Ubiquinone</keyword>
<keyword evidence="6" id="KW-1278">Translocase</keyword>
<feature type="transmembrane region" description="Helical" evidence="6">
    <location>
        <begin position="190"/>
        <end position="212"/>
    </location>
</feature>
<keyword evidence="5 6" id="KW-0472">Membrane</keyword>
<dbReference type="GO" id="GO:0008137">
    <property type="term" value="F:NADH dehydrogenase (ubiquinone) activity"/>
    <property type="evidence" value="ECO:0007669"/>
    <property type="project" value="InterPro"/>
</dbReference>